<dbReference type="EMBL" id="JAOPGA020001506">
    <property type="protein sequence ID" value="KAL0489015.1"/>
    <property type="molecule type" value="Genomic_DNA"/>
</dbReference>
<feature type="compositionally biased region" description="Pro residues" evidence="1">
    <location>
        <begin position="161"/>
        <end position="185"/>
    </location>
</feature>
<dbReference type="Proteomes" id="UP001431209">
    <property type="component" value="Unassembled WGS sequence"/>
</dbReference>
<evidence type="ECO:0000313" key="4">
    <source>
        <dbReference type="Proteomes" id="UP001431209"/>
    </source>
</evidence>
<protein>
    <submittedName>
        <fullName evidence="3">Unconventional myosin</fullName>
    </submittedName>
</protein>
<evidence type="ECO:0000256" key="1">
    <source>
        <dbReference type="SAM" id="MobiDB-lite"/>
    </source>
</evidence>
<feature type="chain" id="PRO_5043385723" evidence="2">
    <location>
        <begin position="20"/>
        <end position="509"/>
    </location>
</feature>
<evidence type="ECO:0000256" key="2">
    <source>
        <dbReference type="SAM" id="SignalP"/>
    </source>
</evidence>
<keyword evidence="4" id="KW-1185">Reference proteome</keyword>
<dbReference type="AlphaFoldDB" id="A0AAW2ZJN9"/>
<keyword evidence="2" id="KW-0732">Signal</keyword>
<feature type="region of interest" description="Disordered" evidence="1">
    <location>
        <begin position="158"/>
        <end position="185"/>
    </location>
</feature>
<reference evidence="3 4" key="1">
    <citation type="submission" date="2024-03" db="EMBL/GenBank/DDBJ databases">
        <title>The Acrasis kona genome and developmental transcriptomes reveal deep origins of eukaryotic multicellular pathways.</title>
        <authorList>
            <person name="Sheikh S."/>
            <person name="Fu C.-J."/>
            <person name="Brown M.W."/>
            <person name="Baldauf S.L."/>
        </authorList>
    </citation>
    <scope>NUCLEOTIDE SEQUENCE [LARGE SCALE GENOMIC DNA]</scope>
    <source>
        <strain evidence="3 4">ATCC MYA-3509</strain>
    </source>
</reference>
<comment type="caution">
    <text evidence="3">The sequence shown here is derived from an EMBL/GenBank/DDBJ whole genome shotgun (WGS) entry which is preliminary data.</text>
</comment>
<sequence length="509" mass="57285">MMHLCVIVFVFLHSVFVLCQEPLNTCCYMFNYPQLPSFTLPAGYTEDITLNVGNQIISYDGKPIGPNGCTSTKFEYFNTNTNKWESKVKQGGELLDVPNFNVTNSVFITFKSLQPYQYDLKENLKSSYGRVWLTCEKLIPSCIQFIFSPSKSVEFISPTCETPPPSPAPTTPAPTTPAPPEPIEPPFPRPENTCCFKFKYPQIPTFYLPPAVPYSPGEIIINQDNPIISSLGVNIKQGCSGDQLEYYSETTGWTSTYIDSDGNKKSVIDVLYATENKIKARTIQSWQSNLPNVLNGRLVRLSLTCDNYKSCVQFTINGYEEDVAYPKCNRPVTPAPTPDWQIPENNCCYTFAFPNLPSFKLPDPSSVDNASTPILNPDNRIVSYTAKSKSLQDLKCTGSNFRYFDNSTWTFAYTDADGSIRTDTDLFKIVKNDQIQFIGYRPSQQTFYDKMQNRYGKIDVSCTGSPKSCVMFVINGKQQEKTDQKCSSGIRVTTGYLWILVLVFVVVIL</sequence>
<accession>A0AAW2ZJN9</accession>
<proteinExistence type="predicted"/>
<organism evidence="3 4">
    <name type="scientific">Acrasis kona</name>
    <dbReference type="NCBI Taxonomy" id="1008807"/>
    <lineage>
        <taxon>Eukaryota</taxon>
        <taxon>Discoba</taxon>
        <taxon>Heterolobosea</taxon>
        <taxon>Tetramitia</taxon>
        <taxon>Eutetramitia</taxon>
        <taxon>Acrasidae</taxon>
        <taxon>Acrasis</taxon>
    </lineage>
</organism>
<feature type="signal peptide" evidence="2">
    <location>
        <begin position="1"/>
        <end position="19"/>
    </location>
</feature>
<evidence type="ECO:0000313" key="3">
    <source>
        <dbReference type="EMBL" id="KAL0489015.1"/>
    </source>
</evidence>
<gene>
    <name evidence="3" type="ORF">AKO1_009076</name>
</gene>
<name>A0AAW2ZJN9_9EUKA</name>